<comment type="caution">
    <text evidence="1">The sequence shown here is derived from an EMBL/GenBank/DDBJ whole genome shotgun (WGS) entry which is preliminary data.</text>
</comment>
<gene>
    <name evidence="1" type="ORF">SK571_45565</name>
</gene>
<reference evidence="1 2" key="1">
    <citation type="submission" date="2023-11" db="EMBL/GenBank/DDBJ databases">
        <title>Lentzea sokolovensis, sp. nov., Lentzea kristufkii, sp. nov., and Lentzea miocenensis, sp. nov., rare actinobacteria from Sokolov Coal Basin, Miocene lacustrine sediment, Czech Republic.</title>
        <authorList>
            <person name="Lara A."/>
            <person name="Kotroba L."/>
            <person name="Nouioui I."/>
            <person name="Neumann-Schaal M."/>
            <person name="Mast Y."/>
            <person name="Chronakova A."/>
        </authorList>
    </citation>
    <scope>NUCLEOTIDE SEQUENCE [LARGE SCALE GENOMIC DNA]</scope>
    <source>
        <strain evidence="1 2">BCCO 10_0798</strain>
    </source>
</reference>
<dbReference type="RefSeq" id="WP_319990330.1">
    <property type="nucleotide sequence ID" value="NZ_JAXAVV010000053.1"/>
</dbReference>
<sequence length="121" mass="13999">MSRIEGLLSEVMNDLQAMADFKYNLRYFPRNKVSLFIGGYFKTDPGPDVDLSGEYDHFMDVVQQYNWVNPHYPAQRRFHLCNVTLLGVEASEEMPDAGKVTKVNSFFCDCHRFHRPCLSAL</sequence>
<organism evidence="1 2">
    <name type="scientific">Lentzea kristufekii</name>
    <dbReference type="NCBI Taxonomy" id="3095430"/>
    <lineage>
        <taxon>Bacteria</taxon>
        <taxon>Bacillati</taxon>
        <taxon>Actinomycetota</taxon>
        <taxon>Actinomycetes</taxon>
        <taxon>Pseudonocardiales</taxon>
        <taxon>Pseudonocardiaceae</taxon>
        <taxon>Lentzea</taxon>
    </lineage>
</organism>
<protein>
    <submittedName>
        <fullName evidence="1">Uncharacterized protein</fullName>
    </submittedName>
</protein>
<evidence type="ECO:0000313" key="1">
    <source>
        <dbReference type="EMBL" id="MDX8056681.1"/>
    </source>
</evidence>
<accession>A0ABU4U826</accession>
<name>A0ABU4U826_9PSEU</name>
<dbReference type="Proteomes" id="UP001271792">
    <property type="component" value="Unassembled WGS sequence"/>
</dbReference>
<dbReference type="EMBL" id="JAXAVV010000053">
    <property type="protein sequence ID" value="MDX8056681.1"/>
    <property type="molecule type" value="Genomic_DNA"/>
</dbReference>
<evidence type="ECO:0000313" key="2">
    <source>
        <dbReference type="Proteomes" id="UP001271792"/>
    </source>
</evidence>
<keyword evidence="2" id="KW-1185">Reference proteome</keyword>
<proteinExistence type="predicted"/>